<name>A0A1G7V7S5_9PSED</name>
<dbReference type="AlphaFoldDB" id="A0A1G7V7S5"/>
<protein>
    <submittedName>
        <fullName evidence="1">Uncharacterized protein</fullName>
    </submittedName>
</protein>
<gene>
    <name evidence="1" type="ORF">SAMN05216605_102416</name>
</gene>
<dbReference type="NCBIfam" id="NF041728">
    <property type="entry name" value="BPSL0761_fam"/>
    <property type="match status" value="1"/>
</dbReference>
<organism evidence="1 2">
    <name type="scientific">Pseudomonas abietaniphila</name>
    <dbReference type="NCBI Taxonomy" id="89065"/>
    <lineage>
        <taxon>Bacteria</taxon>
        <taxon>Pseudomonadati</taxon>
        <taxon>Pseudomonadota</taxon>
        <taxon>Gammaproteobacteria</taxon>
        <taxon>Pseudomonadales</taxon>
        <taxon>Pseudomonadaceae</taxon>
        <taxon>Pseudomonas</taxon>
    </lineage>
</organism>
<evidence type="ECO:0000313" key="1">
    <source>
        <dbReference type="EMBL" id="SDG55862.1"/>
    </source>
</evidence>
<proteinExistence type="predicted"/>
<accession>A0A1G7V7S5</accession>
<dbReference type="InterPro" id="IPR049723">
    <property type="entry name" value="BPSL0761-like"/>
</dbReference>
<sequence length="101" mass="11359">MTTTHERTRGVVDAGEFLERLSKDSSLPRPVRLEAKRLLRHFPSGQDISRAGRLENIRQRAIDELLGNGVELPPVLSTWPISETFFSGDDEEAATIVTMRI</sequence>
<keyword evidence="2" id="KW-1185">Reference proteome</keyword>
<dbReference type="Proteomes" id="UP000182894">
    <property type="component" value="Unassembled WGS sequence"/>
</dbReference>
<dbReference type="EMBL" id="FNCO01000002">
    <property type="protein sequence ID" value="SDG55862.1"/>
    <property type="molecule type" value="Genomic_DNA"/>
</dbReference>
<dbReference type="STRING" id="89065.SAMN05216605_102416"/>
<reference evidence="2" key="1">
    <citation type="submission" date="2016-10" db="EMBL/GenBank/DDBJ databases">
        <authorList>
            <person name="Varghese N."/>
            <person name="Submissions S."/>
        </authorList>
    </citation>
    <scope>NUCLEOTIDE SEQUENCE [LARGE SCALE GENOMIC DNA]</scope>
    <source>
        <strain evidence="2">ATCC 700689</strain>
    </source>
</reference>
<dbReference type="OrthoDB" id="5956333at2"/>
<evidence type="ECO:0000313" key="2">
    <source>
        <dbReference type="Proteomes" id="UP000182894"/>
    </source>
</evidence>
<dbReference type="RefSeq" id="WP_074750824.1">
    <property type="nucleotide sequence ID" value="NZ_FNCO01000002.1"/>
</dbReference>